<feature type="region of interest" description="Disordered" evidence="14">
    <location>
        <begin position="1"/>
        <end position="25"/>
    </location>
</feature>
<dbReference type="EMBL" id="JAPMXC010000001">
    <property type="protein sequence ID" value="MCY0386028.1"/>
    <property type="molecule type" value="Genomic_DNA"/>
</dbReference>
<dbReference type="Gene3D" id="3.40.1690.10">
    <property type="entry name" value="secretion proteins EscU"/>
    <property type="match status" value="1"/>
</dbReference>
<evidence type="ECO:0000256" key="6">
    <source>
        <dbReference type="ARBA" id="ARBA00022692"/>
    </source>
</evidence>
<dbReference type="NCBIfam" id="TIGR00328">
    <property type="entry name" value="flhB"/>
    <property type="match status" value="1"/>
</dbReference>
<dbReference type="Pfam" id="PF01312">
    <property type="entry name" value="Bac_export_2"/>
    <property type="match status" value="1"/>
</dbReference>
<evidence type="ECO:0000256" key="7">
    <source>
        <dbReference type="ARBA" id="ARBA00022795"/>
    </source>
</evidence>
<keyword evidence="7 13" id="KW-1005">Bacterial flagellum biogenesis</keyword>
<protein>
    <recommendedName>
        <fullName evidence="3 13">Flagellar biosynthetic protein FlhB</fullName>
    </recommendedName>
</protein>
<feature type="transmembrane region" description="Helical" evidence="13">
    <location>
        <begin position="36"/>
        <end position="58"/>
    </location>
</feature>
<keyword evidence="16" id="KW-1185">Reference proteome</keyword>
<keyword evidence="5 13" id="KW-1003">Cell membrane</keyword>
<feature type="compositionally biased region" description="Basic and acidic residues" evidence="14">
    <location>
        <begin position="7"/>
        <end position="25"/>
    </location>
</feature>
<organism evidence="15 16">
    <name type="scientific">Robbsia betulipollinis</name>
    <dbReference type="NCBI Taxonomy" id="2981849"/>
    <lineage>
        <taxon>Bacteria</taxon>
        <taxon>Pseudomonadati</taxon>
        <taxon>Pseudomonadota</taxon>
        <taxon>Betaproteobacteria</taxon>
        <taxon>Burkholderiales</taxon>
        <taxon>Burkholderiaceae</taxon>
        <taxon>Robbsia</taxon>
    </lineage>
</organism>
<evidence type="ECO:0000256" key="10">
    <source>
        <dbReference type="ARBA" id="ARBA00023136"/>
    </source>
</evidence>
<dbReference type="PRINTS" id="PR00950">
    <property type="entry name" value="TYPE3IMSPROT"/>
</dbReference>
<dbReference type="RefSeq" id="WP_267845239.1">
    <property type="nucleotide sequence ID" value="NZ_JAPMXC010000001.1"/>
</dbReference>
<evidence type="ECO:0000256" key="12">
    <source>
        <dbReference type="ARBA" id="ARBA00025078"/>
    </source>
</evidence>
<dbReference type="Gene3D" id="6.10.250.2080">
    <property type="match status" value="1"/>
</dbReference>
<feature type="transmembrane region" description="Helical" evidence="13">
    <location>
        <begin position="187"/>
        <end position="214"/>
    </location>
</feature>
<keyword evidence="11 13" id="KW-1006">Bacterial flagellum protein export</keyword>
<keyword evidence="15" id="KW-0282">Flagellum</keyword>
<evidence type="ECO:0000256" key="9">
    <source>
        <dbReference type="ARBA" id="ARBA00022989"/>
    </source>
</evidence>
<dbReference type="InterPro" id="IPR029025">
    <property type="entry name" value="T3SS_substrate_exporter_C"/>
</dbReference>
<reference evidence="15" key="1">
    <citation type="submission" date="2022-11" db="EMBL/GenBank/DDBJ databases">
        <title>Robbsia betulipollinis sp. nov., isolated from pollen of birch (Betula pendula).</title>
        <authorList>
            <person name="Shi H."/>
            <person name="Ambika Manirajan B."/>
            <person name="Ratering S."/>
            <person name="Geissler-Plaum R."/>
            <person name="Schnell S."/>
        </authorList>
    </citation>
    <scope>NUCLEOTIDE SEQUENCE</scope>
    <source>
        <strain evidence="15">Bb-Pol-6</strain>
    </source>
</reference>
<keyword evidence="15" id="KW-0969">Cilium</keyword>
<gene>
    <name evidence="13 15" type="primary">flhB</name>
    <name evidence="15" type="ORF">OVY01_01955</name>
</gene>
<comment type="subcellular location">
    <subcellularLocation>
        <location evidence="1">Cell membrane</location>
        <topology evidence="1">Multi-pass membrane protein</topology>
    </subcellularLocation>
</comment>
<keyword evidence="4 13" id="KW-0813">Transport</keyword>
<evidence type="ECO:0000256" key="11">
    <source>
        <dbReference type="ARBA" id="ARBA00023225"/>
    </source>
</evidence>
<evidence type="ECO:0000313" key="16">
    <source>
        <dbReference type="Proteomes" id="UP001082899"/>
    </source>
</evidence>
<dbReference type="SUPFAM" id="SSF160544">
    <property type="entry name" value="EscU C-terminal domain-like"/>
    <property type="match status" value="1"/>
</dbReference>
<evidence type="ECO:0000313" key="15">
    <source>
        <dbReference type="EMBL" id="MCY0386028.1"/>
    </source>
</evidence>
<sequence length="418" mass="44850">MAEDSDLEKTESASPRRLEQAREDGQIARSRELSTFAMLAVGFGGVYVLGGSLFGQFLQIFRHALTFDHVIGFDASIAMKRAGESGVLAATAVGPLLIALSLVALVSPLALGGWLLTTKPLMPNFGRLNPISGIAKMFSMQSLAQLGMGIAKCVLVGVVATEVALHYKTQVIGLLVEPVGVALPHAAQMIGMVCAATVGSMLLLVLADVPYQLWQHAKKLRMTKEEVKREYKENEGDPHIKGKIRQQQREMSRRRMMSQVATADVIITNPTHFAVALRYADDQMRAPVVVAKGADHVAARIRELAAEHRVPVLEAPPLARALYHHVELNREIPGGLYGAVAEVLAWVFQLRRWNAAGGDRPEAPRDVAVPADLAVSLETLNRAGAQDDVTDVTASADAAEATVRLNGPRAGTDAGDAA</sequence>
<feature type="transmembrane region" description="Helical" evidence="13">
    <location>
        <begin position="146"/>
        <end position="167"/>
    </location>
</feature>
<evidence type="ECO:0000256" key="14">
    <source>
        <dbReference type="SAM" id="MobiDB-lite"/>
    </source>
</evidence>
<keyword evidence="15" id="KW-0966">Cell projection</keyword>
<dbReference type="PANTHER" id="PTHR30531">
    <property type="entry name" value="FLAGELLAR BIOSYNTHETIC PROTEIN FLHB"/>
    <property type="match status" value="1"/>
</dbReference>
<evidence type="ECO:0000256" key="13">
    <source>
        <dbReference type="RuleBase" id="RU364091"/>
    </source>
</evidence>
<evidence type="ECO:0000256" key="8">
    <source>
        <dbReference type="ARBA" id="ARBA00022927"/>
    </source>
</evidence>
<name>A0ABT3ZJ59_9BURK</name>
<evidence type="ECO:0000256" key="2">
    <source>
        <dbReference type="ARBA" id="ARBA00010690"/>
    </source>
</evidence>
<keyword evidence="9 13" id="KW-1133">Transmembrane helix</keyword>
<accession>A0ABT3ZJ59</accession>
<dbReference type="InterPro" id="IPR006135">
    <property type="entry name" value="T3SS_substrate_exporter"/>
</dbReference>
<proteinExistence type="inferred from homology"/>
<dbReference type="Proteomes" id="UP001082899">
    <property type="component" value="Unassembled WGS sequence"/>
</dbReference>
<keyword evidence="8 13" id="KW-0653">Protein transport</keyword>
<dbReference type="InterPro" id="IPR006136">
    <property type="entry name" value="FlhB"/>
</dbReference>
<comment type="function">
    <text evidence="12 13">Required for formation of the rod structure in the basal body of the flagellar apparatus. Together with FliI and FliH, may constitute the export apparatus of flagellin.</text>
</comment>
<keyword evidence="6 13" id="KW-0812">Transmembrane</keyword>
<comment type="caution">
    <text evidence="15">The sequence shown here is derived from an EMBL/GenBank/DDBJ whole genome shotgun (WGS) entry which is preliminary data.</text>
</comment>
<evidence type="ECO:0000256" key="3">
    <source>
        <dbReference type="ARBA" id="ARBA00021622"/>
    </source>
</evidence>
<comment type="similarity">
    <text evidence="2 13">Belongs to the type III secretion exporter family.</text>
</comment>
<feature type="transmembrane region" description="Helical" evidence="13">
    <location>
        <begin position="96"/>
        <end position="117"/>
    </location>
</feature>
<evidence type="ECO:0000256" key="1">
    <source>
        <dbReference type="ARBA" id="ARBA00004651"/>
    </source>
</evidence>
<evidence type="ECO:0000256" key="4">
    <source>
        <dbReference type="ARBA" id="ARBA00022448"/>
    </source>
</evidence>
<dbReference type="PANTHER" id="PTHR30531:SF12">
    <property type="entry name" value="FLAGELLAR BIOSYNTHETIC PROTEIN FLHB"/>
    <property type="match status" value="1"/>
</dbReference>
<keyword evidence="10 13" id="KW-0472">Membrane</keyword>
<evidence type="ECO:0000256" key="5">
    <source>
        <dbReference type="ARBA" id="ARBA00022475"/>
    </source>
</evidence>